<comment type="caution">
    <text evidence="1">The sequence shown here is derived from an EMBL/GenBank/DDBJ whole genome shotgun (WGS) entry which is preliminary data.</text>
</comment>
<protein>
    <submittedName>
        <fullName evidence="1">Uncharacterized protein</fullName>
    </submittedName>
</protein>
<dbReference type="Pfam" id="PF20062">
    <property type="entry name" value="DUF6461"/>
    <property type="match status" value="1"/>
</dbReference>
<evidence type="ECO:0000313" key="2">
    <source>
        <dbReference type="Proteomes" id="UP000675781"/>
    </source>
</evidence>
<reference evidence="1" key="1">
    <citation type="submission" date="2021-04" db="EMBL/GenBank/DDBJ databases">
        <title>Genome based classification of Actinospica acidithermotolerans sp. nov., an actinobacterium isolated from an Indonesian hot spring.</title>
        <authorList>
            <person name="Kusuma A.B."/>
            <person name="Putra K.E."/>
            <person name="Nafisah S."/>
            <person name="Loh J."/>
            <person name="Nouioui I."/>
            <person name="Goodfellow M."/>
        </authorList>
    </citation>
    <scope>NUCLEOTIDE SEQUENCE</scope>
    <source>
        <strain evidence="1">CSCA 57</strain>
    </source>
</reference>
<accession>A0A941EJV1</accession>
<dbReference type="EMBL" id="JAGSOG010000003">
    <property type="protein sequence ID" value="MBR7831847.1"/>
    <property type="molecule type" value="Genomic_DNA"/>
</dbReference>
<dbReference type="AlphaFoldDB" id="A0A941EJV1"/>
<evidence type="ECO:0000313" key="1">
    <source>
        <dbReference type="EMBL" id="MBR7831847.1"/>
    </source>
</evidence>
<dbReference type="InterPro" id="IPR045592">
    <property type="entry name" value="DUF6461"/>
</dbReference>
<dbReference type="RefSeq" id="WP_212526381.1">
    <property type="nucleotide sequence ID" value="NZ_JAGSOG010000003.1"/>
</dbReference>
<gene>
    <name evidence="1" type="ORF">KDL01_01160</name>
</gene>
<sequence>MEGNPDAAVDELAAAVALVMPGLVGVIPPRPAAALGRLGRSVEVSSLAAAGAGRPEERVTGPQLKPHRLTADQGGGPAVLAALASLEVMLAERLLGALEVAVEALDVAAFEVAGLDVAAFNVAGPTALAGQAPRTHGTVVAFVSSSDESEARRAATFVEKLRPGTAALVETVTRMLVAHESIAPLLATVSGEDERSLASAHGAGYLAFAVATVSAVIKSADLPAYAGGPSAVIGLALGASAMLLREVEMPPGYTEAVLAEARARFLLPRHTHGSVSLAEGRGFALTDGAWPETSDFSGNGLVAVGSSGVVIQTGAAAGAVRVDLAIREGAPEEVDTKTWDEVVEVSWNAARGLASVVGSGEGESDARLKAQTPPWPGHYRLRVHVSGRDGDRDEERYKLVVWRAPAAPEIVHRAVDRLGHRLRGEPEPSTVVRPEAAYRWISGSFLREAATVTIATGVTPEELIRIFGGDPDRPEPTASISHEQHEDRNKLIASIAVLDIGGGVLAVEDNGFQGADSEIVRKLSRQGRAASMYWNVNALTCLTLAEGGRLLESFEPGFAGYESDHPATVEALRGIDFEDYRDKHEKGLVAVERFTGHVFTEEALERITSQDVVYRLPN</sequence>
<proteinExistence type="predicted"/>
<name>A0A941EJV1_9ACTN</name>
<dbReference type="Proteomes" id="UP000675781">
    <property type="component" value="Unassembled WGS sequence"/>
</dbReference>
<keyword evidence="2" id="KW-1185">Reference proteome</keyword>
<organism evidence="1 2">
    <name type="scientific">Actinospica durhamensis</name>
    <dbReference type="NCBI Taxonomy" id="1508375"/>
    <lineage>
        <taxon>Bacteria</taxon>
        <taxon>Bacillati</taxon>
        <taxon>Actinomycetota</taxon>
        <taxon>Actinomycetes</taxon>
        <taxon>Catenulisporales</taxon>
        <taxon>Actinospicaceae</taxon>
        <taxon>Actinospica</taxon>
    </lineage>
</organism>